<evidence type="ECO:0000313" key="3">
    <source>
        <dbReference type="Proteomes" id="UP000070457"/>
    </source>
</evidence>
<keyword evidence="1" id="KW-0812">Transmembrane</keyword>
<keyword evidence="1" id="KW-0472">Membrane</keyword>
<dbReference type="AlphaFoldDB" id="A0A136M149"/>
<evidence type="ECO:0000256" key="1">
    <source>
        <dbReference type="SAM" id="Phobius"/>
    </source>
</evidence>
<comment type="caution">
    <text evidence="2">The sequence shown here is derived from an EMBL/GenBank/DDBJ whole genome shotgun (WGS) entry which is preliminary data.</text>
</comment>
<gene>
    <name evidence="2" type="ORF">TR69_WS6001000082</name>
</gene>
<accession>A0A136M149</accession>
<sequence length="72" mass="8027">MILDVRANNKPMSAFQTGGYGTVFDIVYAVLMLASFLVTLGLLLTVQYPDTTTFILVIFFECTDFCCCRSIN</sequence>
<dbReference type="EMBL" id="JYNZ01000001">
    <property type="protein sequence ID" value="KXK27638.1"/>
    <property type="molecule type" value="Genomic_DNA"/>
</dbReference>
<protein>
    <submittedName>
        <fullName evidence="2">Uncharacterized protein</fullName>
    </submittedName>
</protein>
<reference evidence="2 3" key="1">
    <citation type="submission" date="2015-02" db="EMBL/GenBank/DDBJ databases">
        <title>Improved understanding of the partial-nitritation anammox process through 23 genomes representing the majority of the microbial community.</title>
        <authorList>
            <person name="Speth D.R."/>
            <person name="In T Zandt M."/>
            <person name="Guerrero Cruz S."/>
            <person name="Jetten M.S."/>
            <person name="Dutilh B.E."/>
        </authorList>
    </citation>
    <scope>NUCLEOTIDE SEQUENCE [LARGE SCALE GENOMIC DNA]</scope>
    <source>
        <strain evidence="2">OLB20</strain>
    </source>
</reference>
<keyword evidence="1" id="KW-1133">Transmembrane helix</keyword>
<dbReference type="Proteomes" id="UP000070457">
    <property type="component" value="Unassembled WGS sequence"/>
</dbReference>
<name>A0A136M149_9BACT</name>
<dbReference type="STRING" id="1617426.TR69_WS6001000082"/>
<feature type="transmembrane region" description="Helical" evidence="1">
    <location>
        <begin position="26"/>
        <end position="46"/>
    </location>
</feature>
<proteinExistence type="predicted"/>
<organism evidence="2 3">
    <name type="scientific">candidate division WS6 bacterium OLB20</name>
    <dbReference type="NCBI Taxonomy" id="1617426"/>
    <lineage>
        <taxon>Bacteria</taxon>
        <taxon>Candidatus Dojkabacteria</taxon>
    </lineage>
</organism>
<evidence type="ECO:0000313" key="2">
    <source>
        <dbReference type="EMBL" id="KXK27638.1"/>
    </source>
</evidence>